<proteinExistence type="predicted"/>
<comment type="caution">
    <text evidence="2">The sequence shown here is derived from an EMBL/GenBank/DDBJ whole genome shotgun (WGS) entry which is preliminary data.</text>
</comment>
<dbReference type="AlphaFoldDB" id="A0AAV4BH55"/>
<name>A0AAV4BH55_9GAST</name>
<dbReference type="Proteomes" id="UP000735302">
    <property type="component" value="Unassembled WGS sequence"/>
</dbReference>
<evidence type="ECO:0000256" key="1">
    <source>
        <dbReference type="SAM" id="MobiDB-lite"/>
    </source>
</evidence>
<keyword evidence="3" id="KW-1185">Reference proteome</keyword>
<evidence type="ECO:0000313" key="3">
    <source>
        <dbReference type="Proteomes" id="UP000735302"/>
    </source>
</evidence>
<protein>
    <submittedName>
        <fullName evidence="2">Uncharacterized protein</fullName>
    </submittedName>
</protein>
<organism evidence="2 3">
    <name type="scientific">Plakobranchus ocellatus</name>
    <dbReference type="NCBI Taxonomy" id="259542"/>
    <lineage>
        <taxon>Eukaryota</taxon>
        <taxon>Metazoa</taxon>
        <taxon>Spiralia</taxon>
        <taxon>Lophotrochozoa</taxon>
        <taxon>Mollusca</taxon>
        <taxon>Gastropoda</taxon>
        <taxon>Heterobranchia</taxon>
        <taxon>Euthyneura</taxon>
        <taxon>Panpulmonata</taxon>
        <taxon>Sacoglossa</taxon>
        <taxon>Placobranchoidea</taxon>
        <taxon>Plakobranchidae</taxon>
        <taxon>Plakobranchus</taxon>
    </lineage>
</organism>
<dbReference type="EMBL" id="BLXT01005442">
    <property type="protein sequence ID" value="GFO22676.1"/>
    <property type="molecule type" value="Genomic_DNA"/>
</dbReference>
<feature type="compositionally biased region" description="Basic and acidic residues" evidence="1">
    <location>
        <begin position="1"/>
        <end position="25"/>
    </location>
</feature>
<feature type="compositionally biased region" description="Polar residues" evidence="1">
    <location>
        <begin position="27"/>
        <end position="50"/>
    </location>
</feature>
<evidence type="ECO:0000313" key="2">
    <source>
        <dbReference type="EMBL" id="GFO22676.1"/>
    </source>
</evidence>
<gene>
    <name evidence="2" type="ORF">PoB_004918100</name>
</gene>
<accession>A0AAV4BH55</accession>
<sequence length="113" mass="12585">MEVQDLRIDEASTSASEEHAHHDLNELATNSELAAKNNSTSDARQGTTSEECCLPTTLDSSMEVQELRIDEASTSASEEHAHQENIPEIDVLTAHRKRKRNIDAWKSTIKKAK</sequence>
<reference evidence="2 3" key="1">
    <citation type="journal article" date="2021" name="Elife">
        <title>Chloroplast acquisition without the gene transfer in kleptoplastic sea slugs, Plakobranchus ocellatus.</title>
        <authorList>
            <person name="Maeda T."/>
            <person name="Takahashi S."/>
            <person name="Yoshida T."/>
            <person name="Shimamura S."/>
            <person name="Takaki Y."/>
            <person name="Nagai Y."/>
            <person name="Toyoda A."/>
            <person name="Suzuki Y."/>
            <person name="Arimoto A."/>
            <person name="Ishii H."/>
            <person name="Satoh N."/>
            <person name="Nishiyama T."/>
            <person name="Hasebe M."/>
            <person name="Maruyama T."/>
            <person name="Minagawa J."/>
            <person name="Obokata J."/>
            <person name="Shigenobu S."/>
        </authorList>
    </citation>
    <scope>NUCLEOTIDE SEQUENCE [LARGE SCALE GENOMIC DNA]</scope>
</reference>
<feature type="region of interest" description="Disordered" evidence="1">
    <location>
        <begin position="1"/>
        <end position="51"/>
    </location>
</feature>